<evidence type="ECO:0000313" key="9">
    <source>
        <dbReference type="EMBL" id="KGR85346.1"/>
    </source>
</evidence>
<keyword evidence="3" id="KW-0813">Transport</keyword>
<keyword evidence="6 8" id="KW-1133">Transmembrane helix</keyword>
<feature type="transmembrane region" description="Helical" evidence="8">
    <location>
        <begin position="171"/>
        <end position="191"/>
    </location>
</feature>
<dbReference type="OrthoDB" id="9791248at2"/>
<dbReference type="NCBIfam" id="TIGR01528">
    <property type="entry name" value="NMN_trans_PnuC"/>
    <property type="match status" value="1"/>
</dbReference>
<reference evidence="9 10" key="1">
    <citation type="submission" date="2014-02" db="EMBL/GenBank/DDBJ databases">
        <title>Draft genome sequence of Lysinibacillus odysseyi NBRC 100172.</title>
        <authorList>
            <person name="Zhang F."/>
            <person name="Wang G."/>
            <person name="Zhang L."/>
        </authorList>
    </citation>
    <scope>NUCLEOTIDE SEQUENCE [LARGE SCALE GENOMIC DNA]</scope>
    <source>
        <strain evidence="9 10">NBRC 100172</strain>
    </source>
</reference>
<keyword evidence="10" id="KW-1185">Reference proteome</keyword>
<evidence type="ECO:0000256" key="8">
    <source>
        <dbReference type="SAM" id="Phobius"/>
    </source>
</evidence>
<keyword evidence="5 8" id="KW-0812">Transmembrane</keyword>
<evidence type="ECO:0000313" key="10">
    <source>
        <dbReference type="Proteomes" id="UP000030437"/>
    </source>
</evidence>
<dbReference type="PANTHER" id="PTHR36122:SF2">
    <property type="entry name" value="NICOTINAMIDE RIBOSIDE TRANSPORTER PNUC"/>
    <property type="match status" value="1"/>
</dbReference>
<feature type="transmembrane region" description="Helical" evidence="8">
    <location>
        <begin position="120"/>
        <end position="141"/>
    </location>
</feature>
<keyword evidence="4" id="KW-1003">Cell membrane</keyword>
<comment type="similarity">
    <text evidence="2">Belongs to the nicotinamide ribonucleoside (NR) uptake permease (TC 4.B.1) family.</text>
</comment>
<evidence type="ECO:0000256" key="1">
    <source>
        <dbReference type="ARBA" id="ARBA00004651"/>
    </source>
</evidence>
<keyword evidence="7 8" id="KW-0472">Membrane</keyword>
<dbReference type="Pfam" id="PF04973">
    <property type="entry name" value="NMN_transporter"/>
    <property type="match status" value="1"/>
</dbReference>
<feature type="transmembrane region" description="Helical" evidence="8">
    <location>
        <begin position="7"/>
        <end position="25"/>
    </location>
</feature>
<dbReference type="AlphaFoldDB" id="A0A0A3IKR9"/>
<dbReference type="GO" id="GO:0034257">
    <property type="term" value="F:nicotinamide riboside transmembrane transporter activity"/>
    <property type="evidence" value="ECO:0007669"/>
    <property type="project" value="InterPro"/>
</dbReference>
<gene>
    <name evidence="9" type="ORF">CD32_08890</name>
</gene>
<evidence type="ECO:0000256" key="6">
    <source>
        <dbReference type="ARBA" id="ARBA00022989"/>
    </source>
</evidence>
<feature type="transmembrane region" description="Helical" evidence="8">
    <location>
        <begin position="31"/>
        <end position="48"/>
    </location>
</feature>
<dbReference type="STRING" id="1220589.CD32_08890"/>
<dbReference type="EMBL" id="JPVP01000054">
    <property type="protein sequence ID" value="KGR85346.1"/>
    <property type="molecule type" value="Genomic_DNA"/>
</dbReference>
<organism evidence="9 10">
    <name type="scientific">Lysinibacillus odysseyi 34hs-1 = NBRC 100172</name>
    <dbReference type="NCBI Taxonomy" id="1220589"/>
    <lineage>
        <taxon>Bacteria</taxon>
        <taxon>Bacillati</taxon>
        <taxon>Bacillota</taxon>
        <taxon>Bacilli</taxon>
        <taxon>Bacillales</taxon>
        <taxon>Bacillaceae</taxon>
        <taxon>Lysinibacillus</taxon>
    </lineage>
</organism>
<dbReference type="GO" id="GO:0005886">
    <property type="term" value="C:plasma membrane"/>
    <property type="evidence" value="ECO:0007669"/>
    <property type="project" value="UniProtKB-SubCell"/>
</dbReference>
<evidence type="ECO:0000256" key="5">
    <source>
        <dbReference type="ARBA" id="ARBA00022692"/>
    </source>
</evidence>
<comment type="caution">
    <text evidence="9">The sequence shown here is derived from an EMBL/GenBank/DDBJ whole genome shotgun (WGS) entry which is preliminary data.</text>
</comment>
<evidence type="ECO:0000256" key="3">
    <source>
        <dbReference type="ARBA" id="ARBA00022448"/>
    </source>
</evidence>
<accession>A0A0A3IKR9</accession>
<feature type="transmembrane region" description="Helical" evidence="8">
    <location>
        <begin position="78"/>
        <end position="96"/>
    </location>
</feature>
<evidence type="ECO:0000256" key="2">
    <source>
        <dbReference type="ARBA" id="ARBA00006669"/>
    </source>
</evidence>
<feature type="transmembrane region" description="Helical" evidence="8">
    <location>
        <begin position="197"/>
        <end position="215"/>
    </location>
</feature>
<comment type="subcellular location">
    <subcellularLocation>
        <location evidence="1">Cell membrane</location>
        <topology evidence="1">Multi-pass membrane protein</topology>
    </subcellularLocation>
</comment>
<evidence type="ECO:0000256" key="4">
    <source>
        <dbReference type="ARBA" id="ARBA00022475"/>
    </source>
</evidence>
<dbReference type="PANTHER" id="PTHR36122">
    <property type="entry name" value="NICOTINAMIDE RIBOSIDE TRANSPORTER PNUC"/>
    <property type="match status" value="1"/>
</dbReference>
<dbReference type="Proteomes" id="UP000030437">
    <property type="component" value="Unassembled WGS sequence"/>
</dbReference>
<dbReference type="RefSeq" id="WP_036153650.1">
    <property type="nucleotide sequence ID" value="NZ_AVCX01000007.1"/>
</dbReference>
<protein>
    <submittedName>
        <fullName evidence="9">Nicotinamide riboside transporter pnuC</fullName>
    </submittedName>
</protein>
<proteinExistence type="inferred from homology"/>
<name>A0A0A3IKR9_9BACI</name>
<sequence>MLKDWTKFEILWLSVFTLIQIALFFIWDDTLLGFISSISGMFCVVLVAKGKISNYYFGMIQCATYAYISYTYNLYGEAMLNGLFYLPIQFIGIYMWNRHKTGSSTHGEDIVAKRLTKKGWIILLVISVAASLLYAELLYLIGSQQVRIDSVAVVLSIIAQILMIQRYAEQWFMWIVVNVLTIVLWLVTLLTSGGNDWAMLVMWTAFLINSVYGYINWLRISKQQNTEEAYGQA</sequence>
<dbReference type="eggNOG" id="COG3201">
    <property type="taxonomic scope" value="Bacteria"/>
</dbReference>
<dbReference type="InterPro" id="IPR006419">
    <property type="entry name" value="NMN_transpt_PnuC"/>
</dbReference>
<evidence type="ECO:0000256" key="7">
    <source>
        <dbReference type="ARBA" id="ARBA00023136"/>
    </source>
</evidence>